<proteinExistence type="predicted"/>
<evidence type="ECO:0000256" key="1">
    <source>
        <dbReference type="SAM" id="SignalP"/>
    </source>
</evidence>
<accession>A0ABW6A0E9</accession>
<evidence type="ECO:0000313" key="3">
    <source>
        <dbReference type="Proteomes" id="UP001597511"/>
    </source>
</evidence>
<name>A0ABW6A0E9_9BACT</name>
<feature type="signal peptide" evidence="1">
    <location>
        <begin position="1"/>
        <end position="18"/>
    </location>
</feature>
<sequence>MKKLFAFLLVLISSVVMAQGNDAEVKQFLDLFTAKIKTLDVGKIEPHYEEGYFKTLSESAYFDKDTHIGLTSLYQECMGKDEATMKQFINRFFEKHKELKVQRREIEAKMDDFNFIQPYLKIRVFSEDLLSIYSDHAITKFTHEGLLEVVVLDLPIGIGSLEKKHLATWKKSEEDIYQLAKTNTIKALNQKFEKAETAKTGEVFYLLADDMDLFITSAIFDLKKAGLPVGKHGTVFSVPNHTVLVAMPLDDPAKADGFILNFMGLTDYMNQSPETKPVSNNLFWYNGKEVFLIKKDIPNKKFIYPAAMKAALQ</sequence>
<dbReference type="Proteomes" id="UP001597511">
    <property type="component" value="Unassembled WGS sequence"/>
</dbReference>
<reference evidence="3" key="1">
    <citation type="journal article" date="2019" name="Int. J. Syst. Evol. Microbiol.">
        <title>The Global Catalogue of Microorganisms (GCM) 10K type strain sequencing project: providing services to taxonomists for standard genome sequencing and annotation.</title>
        <authorList>
            <consortium name="The Broad Institute Genomics Platform"/>
            <consortium name="The Broad Institute Genome Sequencing Center for Infectious Disease"/>
            <person name="Wu L."/>
            <person name="Ma J."/>
        </authorList>
    </citation>
    <scope>NUCLEOTIDE SEQUENCE [LARGE SCALE GENOMIC DNA]</scope>
    <source>
        <strain evidence="3">KCTC 23299</strain>
    </source>
</reference>
<evidence type="ECO:0008006" key="4">
    <source>
        <dbReference type="Google" id="ProtNLM"/>
    </source>
</evidence>
<feature type="chain" id="PRO_5045144235" description="DUF1444 family protein" evidence="1">
    <location>
        <begin position="19"/>
        <end position="313"/>
    </location>
</feature>
<gene>
    <name evidence="2" type="ORF">ACFS6H_03515</name>
</gene>
<keyword evidence="3" id="KW-1185">Reference proteome</keyword>
<dbReference type="EMBL" id="JBHUOZ010000001">
    <property type="protein sequence ID" value="MFD2918764.1"/>
    <property type="molecule type" value="Genomic_DNA"/>
</dbReference>
<protein>
    <recommendedName>
        <fullName evidence="4">DUF1444 family protein</fullName>
    </recommendedName>
</protein>
<keyword evidence="1" id="KW-0732">Signal</keyword>
<evidence type="ECO:0000313" key="2">
    <source>
        <dbReference type="EMBL" id="MFD2918764.1"/>
    </source>
</evidence>
<organism evidence="2 3">
    <name type="scientific">Terrimonas rubra</name>
    <dbReference type="NCBI Taxonomy" id="1035890"/>
    <lineage>
        <taxon>Bacteria</taxon>
        <taxon>Pseudomonadati</taxon>
        <taxon>Bacteroidota</taxon>
        <taxon>Chitinophagia</taxon>
        <taxon>Chitinophagales</taxon>
        <taxon>Chitinophagaceae</taxon>
        <taxon>Terrimonas</taxon>
    </lineage>
</organism>
<dbReference type="RefSeq" id="WP_386095273.1">
    <property type="nucleotide sequence ID" value="NZ_JBHUOZ010000001.1"/>
</dbReference>
<comment type="caution">
    <text evidence="2">The sequence shown here is derived from an EMBL/GenBank/DDBJ whole genome shotgun (WGS) entry which is preliminary data.</text>
</comment>